<feature type="region of interest" description="Disordered" evidence="1">
    <location>
        <begin position="71"/>
        <end position="111"/>
    </location>
</feature>
<dbReference type="OMA" id="CERQVER"/>
<feature type="compositionally biased region" description="Low complexity" evidence="1">
    <location>
        <begin position="354"/>
        <end position="382"/>
    </location>
</feature>
<evidence type="ECO:0000313" key="2">
    <source>
        <dbReference type="EMBL" id="EED91562.1"/>
    </source>
</evidence>
<dbReference type="RefSeq" id="XP_002291455.1">
    <property type="nucleotide sequence ID" value="XM_002291419.1"/>
</dbReference>
<protein>
    <submittedName>
        <fullName evidence="2">Uncharacterized protein</fullName>
    </submittedName>
</protein>
<reference evidence="2 3" key="1">
    <citation type="journal article" date="2004" name="Science">
        <title>The genome of the diatom Thalassiosira pseudonana: ecology, evolution, and metabolism.</title>
        <authorList>
            <person name="Armbrust E.V."/>
            <person name="Berges J.A."/>
            <person name="Bowler C."/>
            <person name="Green B.R."/>
            <person name="Martinez D."/>
            <person name="Putnam N.H."/>
            <person name="Zhou S."/>
            <person name="Allen A.E."/>
            <person name="Apt K.E."/>
            <person name="Bechner M."/>
            <person name="Brzezinski M.A."/>
            <person name="Chaal B.K."/>
            <person name="Chiovitti A."/>
            <person name="Davis A.K."/>
            <person name="Demarest M.S."/>
            <person name="Detter J.C."/>
            <person name="Glavina T."/>
            <person name="Goodstein D."/>
            <person name="Hadi M.Z."/>
            <person name="Hellsten U."/>
            <person name="Hildebrand M."/>
            <person name="Jenkins B.D."/>
            <person name="Jurka J."/>
            <person name="Kapitonov V.V."/>
            <person name="Kroger N."/>
            <person name="Lau W.W."/>
            <person name="Lane T.W."/>
            <person name="Larimer F.W."/>
            <person name="Lippmeier J.C."/>
            <person name="Lucas S."/>
            <person name="Medina M."/>
            <person name="Montsant A."/>
            <person name="Obornik M."/>
            <person name="Parker M.S."/>
            <person name="Palenik B."/>
            <person name="Pazour G.J."/>
            <person name="Richardson P.M."/>
            <person name="Rynearson T.A."/>
            <person name="Saito M.A."/>
            <person name="Schwartz D.C."/>
            <person name="Thamatrakoln K."/>
            <person name="Valentin K."/>
            <person name="Vardi A."/>
            <person name="Wilkerson F.P."/>
            <person name="Rokhsar D.S."/>
        </authorList>
    </citation>
    <scope>NUCLEOTIDE SEQUENCE [LARGE SCALE GENOMIC DNA]</scope>
    <source>
        <strain evidence="2 3">CCMP1335</strain>
    </source>
</reference>
<feature type="region of interest" description="Disordered" evidence="1">
    <location>
        <begin position="296"/>
        <end position="327"/>
    </location>
</feature>
<gene>
    <name evidence="2" type="ORF">THAPSDRAFT_6186</name>
</gene>
<dbReference type="eggNOG" id="ENOG502SYK9">
    <property type="taxonomic scope" value="Eukaryota"/>
</dbReference>
<dbReference type="AlphaFoldDB" id="B8C5T7"/>
<reference evidence="2 3" key="2">
    <citation type="journal article" date="2008" name="Nature">
        <title>The Phaeodactylum genome reveals the evolutionary history of diatom genomes.</title>
        <authorList>
            <person name="Bowler C."/>
            <person name="Allen A.E."/>
            <person name="Badger J.H."/>
            <person name="Grimwood J."/>
            <person name="Jabbari K."/>
            <person name="Kuo A."/>
            <person name="Maheswari U."/>
            <person name="Martens C."/>
            <person name="Maumus F."/>
            <person name="Otillar R.P."/>
            <person name="Rayko E."/>
            <person name="Salamov A."/>
            <person name="Vandepoele K."/>
            <person name="Beszteri B."/>
            <person name="Gruber A."/>
            <person name="Heijde M."/>
            <person name="Katinka M."/>
            <person name="Mock T."/>
            <person name="Valentin K."/>
            <person name="Verret F."/>
            <person name="Berges J.A."/>
            <person name="Brownlee C."/>
            <person name="Cadoret J.P."/>
            <person name="Chiovitti A."/>
            <person name="Choi C.J."/>
            <person name="Coesel S."/>
            <person name="De Martino A."/>
            <person name="Detter J.C."/>
            <person name="Durkin C."/>
            <person name="Falciatore A."/>
            <person name="Fournet J."/>
            <person name="Haruta M."/>
            <person name="Huysman M.J."/>
            <person name="Jenkins B.D."/>
            <person name="Jiroutova K."/>
            <person name="Jorgensen R.E."/>
            <person name="Joubert Y."/>
            <person name="Kaplan A."/>
            <person name="Kroger N."/>
            <person name="Kroth P.G."/>
            <person name="La Roche J."/>
            <person name="Lindquist E."/>
            <person name="Lommer M."/>
            <person name="Martin-Jezequel V."/>
            <person name="Lopez P.J."/>
            <person name="Lucas S."/>
            <person name="Mangogna M."/>
            <person name="McGinnis K."/>
            <person name="Medlin L.K."/>
            <person name="Montsant A."/>
            <person name="Oudot-Le Secq M.P."/>
            <person name="Napoli C."/>
            <person name="Obornik M."/>
            <person name="Parker M.S."/>
            <person name="Petit J.L."/>
            <person name="Porcel B.M."/>
            <person name="Poulsen N."/>
            <person name="Robison M."/>
            <person name="Rychlewski L."/>
            <person name="Rynearson T.A."/>
            <person name="Schmutz J."/>
            <person name="Shapiro H."/>
            <person name="Siaut M."/>
            <person name="Stanley M."/>
            <person name="Sussman M.R."/>
            <person name="Taylor A.R."/>
            <person name="Vardi A."/>
            <person name="von Dassow P."/>
            <person name="Vyverman W."/>
            <person name="Willis A."/>
            <person name="Wyrwicz L.S."/>
            <person name="Rokhsar D.S."/>
            <person name="Weissenbach J."/>
            <person name="Armbrust E.V."/>
            <person name="Green B.R."/>
            <person name="Van de Peer Y."/>
            <person name="Grigoriev I.V."/>
        </authorList>
    </citation>
    <scope>NUCLEOTIDE SEQUENCE [LARGE SCALE GENOMIC DNA]</scope>
    <source>
        <strain evidence="2 3">CCMP1335</strain>
    </source>
</reference>
<dbReference type="GeneID" id="7445943"/>
<organism evidence="2 3">
    <name type="scientific">Thalassiosira pseudonana</name>
    <name type="common">Marine diatom</name>
    <name type="synonym">Cyclotella nana</name>
    <dbReference type="NCBI Taxonomy" id="35128"/>
    <lineage>
        <taxon>Eukaryota</taxon>
        <taxon>Sar</taxon>
        <taxon>Stramenopiles</taxon>
        <taxon>Ochrophyta</taxon>
        <taxon>Bacillariophyta</taxon>
        <taxon>Coscinodiscophyceae</taxon>
        <taxon>Thalassiosirophycidae</taxon>
        <taxon>Thalassiosirales</taxon>
        <taxon>Thalassiosiraceae</taxon>
        <taxon>Thalassiosira</taxon>
    </lineage>
</organism>
<sequence length="560" mass="59597">MKGMSANPFKIMSSANSTTTTSSLLAGYYDGSNIRTGLISPALSANTSTSVTPITPMTPLSTPRTPAQALLGRLPTKSGDGSGNHYQQRPPLSSSYGGSSHHVHFQEDHQQQQQQQLLALQLFSNFIDTAETTLEHIADRERSGNQVIGSGIVRICNDLADNIDEVAKELRREKDLRIEQFEQAMSMNDLILIEEGSAGDAVVDATSATALALSSTLANGGSSIADGGSSSFSSSHEEMINSMSTAHTLLLDLAAALRAITLDEAQELGEVALEVAKMFVWSLRMVHSNMIQMTMSSLEDERRDKSKDGRPRVTWSSSNGSGRQGLGPVVEILGEEEKKDEHGVHIGTPPKNMSPKYSPKLSPIPSSPSRLSPVRLSSTSSRDTQGRLRVLWPPILPAITEAGSHVVHSAKEHPLSAVAIGLTCGPAAVATALFVAPPVLIADWAIQSSYDALSGTPIIENVERGASNACQIARLGVLCSKLVVKQGMSVGKRQIKRRGGVGKICSDVVDGAVDMAMHPFETAGMAWEGLLWMGSGARDAIGFVKESVSGGRGDLRVDMH</sequence>
<dbReference type="Proteomes" id="UP000001449">
    <property type="component" value="Chromosome 6"/>
</dbReference>
<proteinExistence type="predicted"/>
<evidence type="ECO:0000256" key="1">
    <source>
        <dbReference type="SAM" id="MobiDB-lite"/>
    </source>
</evidence>
<feature type="region of interest" description="Disordered" evidence="1">
    <location>
        <begin position="46"/>
        <end position="65"/>
    </location>
</feature>
<name>B8C5T7_THAPS</name>
<feature type="region of interest" description="Disordered" evidence="1">
    <location>
        <begin position="339"/>
        <end position="383"/>
    </location>
</feature>
<dbReference type="InParanoid" id="B8C5T7"/>
<feature type="compositionally biased region" description="Basic and acidic residues" evidence="1">
    <location>
        <begin position="299"/>
        <end position="311"/>
    </location>
</feature>
<dbReference type="PaxDb" id="35128-Thaps6186"/>
<evidence type="ECO:0000313" key="3">
    <source>
        <dbReference type="Proteomes" id="UP000001449"/>
    </source>
</evidence>
<dbReference type="EMBL" id="CM000643">
    <property type="protein sequence ID" value="EED91562.1"/>
    <property type="molecule type" value="Genomic_DNA"/>
</dbReference>
<dbReference type="KEGG" id="tps:THAPSDRAFT_6186"/>
<dbReference type="HOGENOM" id="CLU_487083_0_0_1"/>
<accession>B8C5T7</accession>
<keyword evidence="3" id="KW-1185">Reference proteome</keyword>